<gene>
    <name evidence="2" type="primary">SNX15</name>
    <name evidence="2" type="ORF">EYF80_036547</name>
</gene>
<keyword evidence="3" id="KW-1185">Reference proteome</keyword>
<organism evidence="2 3">
    <name type="scientific">Liparis tanakae</name>
    <name type="common">Tanaka's snailfish</name>
    <dbReference type="NCBI Taxonomy" id="230148"/>
    <lineage>
        <taxon>Eukaryota</taxon>
        <taxon>Metazoa</taxon>
        <taxon>Chordata</taxon>
        <taxon>Craniata</taxon>
        <taxon>Vertebrata</taxon>
        <taxon>Euteleostomi</taxon>
        <taxon>Actinopterygii</taxon>
        <taxon>Neopterygii</taxon>
        <taxon>Teleostei</taxon>
        <taxon>Neoteleostei</taxon>
        <taxon>Acanthomorphata</taxon>
        <taxon>Eupercaria</taxon>
        <taxon>Perciformes</taxon>
        <taxon>Cottioidei</taxon>
        <taxon>Cottales</taxon>
        <taxon>Liparidae</taxon>
        <taxon>Liparis</taxon>
    </lineage>
</organism>
<protein>
    <submittedName>
        <fullName evidence="2">Sorting nexin-15</fullName>
    </submittedName>
</protein>
<evidence type="ECO:0000313" key="3">
    <source>
        <dbReference type="Proteomes" id="UP000314294"/>
    </source>
</evidence>
<dbReference type="Proteomes" id="UP000314294">
    <property type="component" value="Unassembled WGS sequence"/>
</dbReference>
<feature type="compositionally biased region" description="Basic and acidic residues" evidence="1">
    <location>
        <begin position="35"/>
        <end position="56"/>
    </location>
</feature>
<dbReference type="EMBL" id="SRLO01000521">
    <property type="protein sequence ID" value="TNN53256.1"/>
    <property type="molecule type" value="Genomic_DNA"/>
</dbReference>
<comment type="caution">
    <text evidence="2">The sequence shown here is derived from an EMBL/GenBank/DDBJ whole genome shotgun (WGS) entry which is preliminary data.</text>
</comment>
<proteinExistence type="predicted"/>
<sequence>MSRKPKDEYYRFFAVTDPRTHEKGYTEYKVTARGAEPKGSADRDQRGVRRGADRHSSTTSGPFTAVESREGKRNGSSMYFTGVTQQLSVNRCGRPQTPPDEFKLWLLTNNFPSVTDDFTVRVLRIIRQKNQ</sequence>
<evidence type="ECO:0000256" key="1">
    <source>
        <dbReference type="SAM" id="MobiDB-lite"/>
    </source>
</evidence>
<feature type="region of interest" description="Disordered" evidence="1">
    <location>
        <begin position="23"/>
        <end position="79"/>
    </location>
</feature>
<dbReference type="AlphaFoldDB" id="A0A4Z2GIF0"/>
<reference evidence="2 3" key="1">
    <citation type="submission" date="2019-03" db="EMBL/GenBank/DDBJ databases">
        <title>First draft genome of Liparis tanakae, snailfish: a comprehensive survey of snailfish specific genes.</title>
        <authorList>
            <person name="Kim W."/>
            <person name="Song I."/>
            <person name="Jeong J.-H."/>
            <person name="Kim D."/>
            <person name="Kim S."/>
            <person name="Ryu S."/>
            <person name="Song J.Y."/>
            <person name="Lee S.K."/>
        </authorList>
    </citation>
    <scope>NUCLEOTIDE SEQUENCE [LARGE SCALE GENOMIC DNA]</scope>
    <source>
        <tissue evidence="2">Muscle</tissue>
    </source>
</reference>
<dbReference type="OrthoDB" id="1278353at2759"/>
<evidence type="ECO:0000313" key="2">
    <source>
        <dbReference type="EMBL" id="TNN53256.1"/>
    </source>
</evidence>
<name>A0A4Z2GIF0_9TELE</name>
<accession>A0A4Z2GIF0</accession>